<dbReference type="Gene3D" id="3.40.50.1220">
    <property type="entry name" value="TPP-binding domain"/>
    <property type="match status" value="1"/>
</dbReference>
<evidence type="ECO:0000313" key="2">
    <source>
        <dbReference type="Proteomes" id="UP000029614"/>
    </source>
</evidence>
<dbReference type="AlphaFoldDB" id="A0A096AWE8"/>
<dbReference type="OrthoDB" id="530017at2"/>
<reference evidence="1 2" key="1">
    <citation type="submission" date="2014-07" db="EMBL/GenBank/DDBJ databases">
        <authorList>
            <person name="McCorrison J."/>
            <person name="Sanka R."/>
            <person name="Torralba M."/>
            <person name="Gillis M."/>
            <person name="Haft D.H."/>
            <person name="Methe B."/>
            <person name="Sutton G."/>
            <person name="Nelson K.E."/>
        </authorList>
    </citation>
    <scope>NUCLEOTIDE SEQUENCE [LARGE SCALE GENOMIC DNA]</scope>
    <source>
        <strain evidence="1 2">DNF00058</strain>
    </source>
</reference>
<dbReference type="Proteomes" id="UP000029614">
    <property type="component" value="Unassembled WGS sequence"/>
</dbReference>
<dbReference type="SUPFAM" id="SSF52467">
    <property type="entry name" value="DHS-like NAD/FAD-binding domain"/>
    <property type="match status" value="1"/>
</dbReference>
<dbReference type="InterPro" id="IPR029035">
    <property type="entry name" value="DHS-like_NAD/FAD-binding_dom"/>
</dbReference>
<dbReference type="Gene3D" id="3.30.420.10">
    <property type="entry name" value="Ribonuclease H-like superfamily/Ribonuclease H"/>
    <property type="match status" value="1"/>
</dbReference>
<dbReference type="EMBL" id="JRNU01000049">
    <property type="protein sequence ID" value="KGF51125.1"/>
    <property type="molecule type" value="Genomic_DNA"/>
</dbReference>
<dbReference type="Gene3D" id="3.40.50.2300">
    <property type="match status" value="1"/>
</dbReference>
<protein>
    <submittedName>
        <fullName evidence="1">Uncharacterized protein</fullName>
    </submittedName>
</protein>
<sequence>MNNIINKIDFGAFLRSFKQNLDGSFSFLLGAGASVSSGVQSASDCIWDWKKDIFLAQNLQFEEFLDIHSDFCKDKIQKWLDEQGVFPKRDSEEEYVFYAEKAYPMEQDRTKYFENLCADKTPYIGYKLLMLLNKYGMLKSVWTTNFDGLIERAAHQADLTPIAVTLDNPERISRNESKSELLYVALHGDYKYSKLKNTAQELDAQEILFTERLKSYFIDKNLVVIGYSGRDKSLMHTLCEAFMTKGCGRLYWCGYGNKITSEVQNFLNRINDSGREAVYVDTDGFDATLVSIMKFCYEDQFDKKIEIGKYLKGLSRVKHIIPFSVENTTFTGCAKTNLYPLIIPQDIFQFEIESPEGSSKWTFIKEKIKGKDIIAAPYEKIVYAYGLPNSIYNVFSKELIGEIKRVPISLSNIKDNSTLKNIILKVLICSLSSNAGLRASMSKKIIWNEKERFQSNVFKAIKIDIVFINSEKYALISITPTLYFNKEGNYTTLQKQEITRSYIDKLYNKIYEETLCYWEAILFKQQTKICFDYPLNSGNGCFFKVSSNRGEALFNNPNNPYVITNDIILKRKIYEGIIIDEPLLNFSGSTSAHIIMDSNPMRGLNNNNPYDHFIASKFRDVSIHIGVVCPCTYSDRFFLFLNELQSPIKNNNPNSDYIQNYNGFSQIYASILNIPAINSQYWISCREEQDNSISLARNLCKYANQMATNMPGIIVTFFIPNSWSNHKSFKECGEVFDLHSYIKAFAAQHGFTTQIIEERTLTNLSMKKEIYWWLSLAFFVKAMRVPWTLANLDQNTAFAGIGYSVSKKQSGNFNIVIGCSHIYNSEGQGLRYKLSKIDNPILDRKNNPYLTYNEAYKLGVNIQNLFIQSMDKLPKRVVIHKRTPFQEDEIKGITEALAQANITNVDLITITIEKNIRCLDQFFYNGQAKKSNFPLHRGTCMKLSDTECLLWTHGVVDSIKAGRSYYSGGKGIPSPLRISKFYGAGSMKTICNEILGFTKMNWNSFNFYTKLPATIDTSNTLAQVGNMLDNYNGITYDYRYFI</sequence>
<dbReference type="GO" id="GO:0003676">
    <property type="term" value="F:nucleic acid binding"/>
    <property type="evidence" value="ECO:0007669"/>
    <property type="project" value="InterPro"/>
</dbReference>
<dbReference type="InterPro" id="IPR017964">
    <property type="entry name" value="DNA-dir_DNA_pol_B_CS"/>
</dbReference>
<proteinExistence type="predicted"/>
<evidence type="ECO:0000313" key="1">
    <source>
        <dbReference type="EMBL" id="KGF51125.1"/>
    </source>
</evidence>
<dbReference type="Pfam" id="PF13289">
    <property type="entry name" value="SIR2_2"/>
    <property type="match status" value="1"/>
</dbReference>
<dbReference type="PROSITE" id="PS00116">
    <property type="entry name" value="DNA_POLYMERASE_B"/>
    <property type="match status" value="1"/>
</dbReference>
<dbReference type="GO" id="GO:0000166">
    <property type="term" value="F:nucleotide binding"/>
    <property type="evidence" value="ECO:0007669"/>
    <property type="project" value="InterPro"/>
</dbReference>
<gene>
    <name evidence="1" type="ORF">HMPREF9302_08595</name>
</gene>
<dbReference type="InterPro" id="IPR036397">
    <property type="entry name" value="RNaseH_sf"/>
</dbReference>
<accession>A0A096AWE8</accession>
<organism evidence="1 2">
    <name type="scientific">Prevotella amnii DNF00058</name>
    <dbReference type="NCBI Taxonomy" id="1401066"/>
    <lineage>
        <taxon>Bacteria</taxon>
        <taxon>Pseudomonadati</taxon>
        <taxon>Bacteroidota</taxon>
        <taxon>Bacteroidia</taxon>
        <taxon>Bacteroidales</taxon>
        <taxon>Prevotellaceae</taxon>
        <taxon>Prevotella</taxon>
    </lineage>
</organism>
<keyword evidence="2" id="KW-1185">Reference proteome</keyword>
<dbReference type="CDD" id="cd04659">
    <property type="entry name" value="Piwi_piwi-like_ProArk"/>
    <property type="match status" value="1"/>
</dbReference>
<comment type="caution">
    <text evidence="1">The sequence shown here is derived from an EMBL/GenBank/DDBJ whole genome shotgun (WGS) entry which is preliminary data.</text>
</comment>
<dbReference type="RefSeq" id="WP_036856560.1">
    <property type="nucleotide sequence ID" value="NZ_JRNU01000049.1"/>
</dbReference>
<dbReference type="InterPro" id="IPR012337">
    <property type="entry name" value="RNaseH-like_sf"/>
</dbReference>
<name>A0A096AWE8_9BACT</name>
<dbReference type="SUPFAM" id="SSF53098">
    <property type="entry name" value="Ribonuclease H-like"/>
    <property type="match status" value="1"/>
</dbReference>